<dbReference type="Gene3D" id="3.30.420.10">
    <property type="entry name" value="Ribonuclease H-like superfamily/Ribonuclease H"/>
    <property type="match status" value="1"/>
</dbReference>
<dbReference type="InterPro" id="IPR036397">
    <property type="entry name" value="RNaseH_sf"/>
</dbReference>
<evidence type="ECO:0000259" key="1">
    <source>
        <dbReference type="PROSITE" id="PS50994"/>
    </source>
</evidence>
<evidence type="ECO:0000313" key="3">
    <source>
        <dbReference type="Proteomes" id="UP001054821"/>
    </source>
</evidence>
<dbReference type="SUPFAM" id="SSF53098">
    <property type="entry name" value="Ribonuclease H-like"/>
    <property type="match status" value="1"/>
</dbReference>
<dbReference type="Gene3D" id="3.30.70.270">
    <property type="match status" value="1"/>
</dbReference>
<dbReference type="InterPro" id="IPR001584">
    <property type="entry name" value="Integrase_cat-core"/>
</dbReference>
<keyword evidence="3" id="KW-1185">Reference proteome</keyword>
<dbReference type="Proteomes" id="UP001054821">
    <property type="component" value="Chromosome 8"/>
</dbReference>
<protein>
    <recommendedName>
        <fullName evidence="1">Integrase catalytic domain-containing protein</fullName>
    </recommendedName>
</protein>
<evidence type="ECO:0000313" key="2">
    <source>
        <dbReference type="EMBL" id="KAI5313258.1"/>
    </source>
</evidence>
<comment type="caution">
    <text evidence="2">The sequence shown here is derived from an EMBL/GenBank/DDBJ whole genome shotgun (WGS) entry which is preliminary data.</text>
</comment>
<organism evidence="2 3">
    <name type="scientific">Prunus dulcis</name>
    <name type="common">Almond</name>
    <name type="synonym">Amygdalus dulcis</name>
    <dbReference type="NCBI Taxonomy" id="3755"/>
    <lineage>
        <taxon>Eukaryota</taxon>
        <taxon>Viridiplantae</taxon>
        <taxon>Streptophyta</taxon>
        <taxon>Embryophyta</taxon>
        <taxon>Tracheophyta</taxon>
        <taxon>Spermatophyta</taxon>
        <taxon>Magnoliopsida</taxon>
        <taxon>eudicotyledons</taxon>
        <taxon>Gunneridae</taxon>
        <taxon>Pentapetalae</taxon>
        <taxon>rosids</taxon>
        <taxon>fabids</taxon>
        <taxon>Rosales</taxon>
        <taxon>Rosaceae</taxon>
        <taxon>Amygdaloideae</taxon>
        <taxon>Amygdaleae</taxon>
        <taxon>Prunus</taxon>
    </lineage>
</organism>
<dbReference type="InterPro" id="IPR043502">
    <property type="entry name" value="DNA/RNA_pol_sf"/>
</dbReference>
<dbReference type="PANTHER" id="PTHR34072:SF57">
    <property type="entry name" value="RNA-DIRECTED DNA POLYMERASE"/>
    <property type="match status" value="1"/>
</dbReference>
<gene>
    <name evidence="2" type="ORF">L3X38_042432</name>
</gene>
<dbReference type="AlphaFoldDB" id="A0AAD4UVX8"/>
<dbReference type="InterPro" id="IPR043128">
    <property type="entry name" value="Rev_trsase/Diguanyl_cyclase"/>
</dbReference>
<dbReference type="InterPro" id="IPR012337">
    <property type="entry name" value="RNaseH-like_sf"/>
</dbReference>
<dbReference type="FunFam" id="3.10.20.370:FF:000001">
    <property type="entry name" value="Retrovirus-related Pol polyprotein from transposon 17.6-like protein"/>
    <property type="match status" value="1"/>
</dbReference>
<dbReference type="EMBL" id="JAJFAZ020000008">
    <property type="protein sequence ID" value="KAI5313258.1"/>
    <property type="molecule type" value="Genomic_DNA"/>
</dbReference>
<feature type="domain" description="Integrase catalytic" evidence="1">
    <location>
        <begin position="194"/>
        <end position="369"/>
    </location>
</feature>
<name>A0AAD4UVX8_PRUDU</name>
<dbReference type="PANTHER" id="PTHR34072">
    <property type="entry name" value="ENZYMATIC POLYPROTEIN-RELATED"/>
    <property type="match status" value="1"/>
</dbReference>
<sequence length="487" mass="56688">MPFYGKRRNSPWAQDLTKGIEVDKAKINTIANLPPPTSVKGVSSFHGHAGFYRRFIKDFSKITKPLCKITLKDVTFNFDDQCLEAFKILNEKLTSAPVNIAPNWEVPFEIMCDTSDYAIGAVLGQRKDKLLHVISYTRRTLKDAQLNYAITEKELLVVVFALDKFRSYLIGFKDAHTFVQTCDRSRRTRNISHRDQMPLSNIFEVEVVDIWCIDFMGPFPPSYNNLYNLVGVDYVSKWVEAVALPTNDPKSVLGFLRKNIFTRFEGQFSHCARHPPSVRHAQGSARISKWNLGRVLSYGITYKVATPYHPQTSEQIEVSNRELKHILERTVSFSRKNWSLKLDDALWAYWKAYKTPIVMSPFQLIFEKACHLPLELEHKVYWAIKTLNFDMQAAVEKRTLQLNEMDEFRNDAYENAKIYKECTKKWHDKHIIQKDFYDDQKVLLTTLIFDSFLENSSVDGLDLARFCKYFLMVLFKFNMMPPALFSR</sequence>
<dbReference type="GO" id="GO:0015074">
    <property type="term" value="P:DNA integration"/>
    <property type="evidence" value="ECO:0007669"/>
    <property type="project" value="InterPro"/>
</dbReference>
<dbReference type="Pfam" id="PF17919">
    <property type="entry name" value="RT_RNaseH_2"/>
    <property type="match status" value="1"/>
</dbReference>
<proteinExistence type="predicted"/>
<dbReference type="InterPro" id="IPR041577">
    <property type="entry name" value="RT_RNaseH_2"/>
</dbReference>
<dbReference type="FunFam" id="3.30.70.270:FF:000020">
    <property type="entry name" value="Transposon Tf2-6 polyprotein-like Protein"/>
    <property type="match status" value="1"/>
</dbReference>
<accession>A0AAD4UVX8</accession>
<reference evidence="2 3" key="1">
    <citation type="journal article" date="2022" name="G3 (Bethesda)">
        <title>Whole-genome sequence and methylome profiling of the almond [Prunus dulcis (Mill.) D.A. Webb] cultivar 'Nonpareil'.</title>
        <authorList>
            <person name="D'Amico-Willman K.M."/>
            <person name="Ouma W.Z."/>
            <person name="Meulia T."/>
            <person name="Sideli G.M."/>
            <person name="Gradziel T.M."/>
            <person name="Fresnedo-Ramirez J."/>
        </authorList>
    </citation>
    <scope>NUCLEOTIDE SEQUENCE [LARGE SCALE GENOMIC DNA]</scope>
    <source>
        <strain evidence="2">Clone GOH B32 T37-40</strain>
    </source>
</reference>
<dbReference type="GO" id="GO:0003676">
    <property type="term" value="F:nucleic acid binding"/>
    <property type="evidence" value="ECO:0007669"/>
    <property type="project" value="InterPro"/>
</dbReference>
<dbReference type="SUPFAM" id="SSF56672">
    <property type="entry name" value="DNA/RNA polymerases"/>
    <property type="match status" value="1"/>
</dbReference>
<dbReference type="PROSITE" id="PS50994">
    <property type="entry name" value="INTEGRASE"/>
    <property type="match status" value="1"/>
</dbReference>